<feature type="region of interest" description="Disordered" evidence="1">
    <location>
        <begin position="131"/>
        <end position="172"/>
    </location>
</feature>
<comment type="caution">
    <text evidence="2">The sequence shown here is derived from an EMBL/GenBank/DDBJ whole genome shotgun (WGS) entry which is preliminary data.</text>
</comment>
<feature type="compositionally biased region" description="Basic and acidic residues" evidence="1">
    <location>
        <begin position="131"/>
        <end position="166"/>
    </location>
</feature>
<protein>
    <submittedName>
        <fullName evidence="2">Uncharacterized protein</fullName>
    </submittedName>
</protein>
<dbReference type="AlphaFoldDB" id="A0A151NT27"/>
<gene>
    <name evidence="2" type="ORF">Y1Q_0004433</name>
</gene>
<evidence type="ECO:0000313" key="2">
    <source>
        <dbReference type="EMBL" id="KYO39924.1"/>
    </source>
</evidence>
<name>A0A151NT27_ALLMI</name>
<proteinExistence type="predicted"/>
<feature type="region of interest" description="Disordered" evidence="1">
    <location>
        <begin position="32"/>
        <end position="59"/>
    </location>
</feature>
<dbReference type="Proteomes" id="UP000050525">
    <property type="component" value="Unassembled WGS sequence"/>
</dbReference>
<feature type="compositionally biased region" description="Basic and acidic residues" evidence="1">
    <location>
        <begin position="32"/>
        <end position="52"/>
    </location>
</feature>
<dbReference type="EMBL" id="AKHW03002142">
    <property type="protein sequence ID" value="KYO39924.1"/>
    <property type="molecule type" value="Genomic_DNA"/>
</dbReference>
<evidence type="ECO:0000256" key="1">
    <source>
        <dbReference type="SAM" id="MobiDB-lite"/>
    </source>
</evidence>
<reference evidence="2 3" key="1">
    <citation type="journal article" date="2012" name="Genome Biol.">
        <title>Sequencing three crocodilian genomes to illuminate the evolution of archosaurs and amniotes.</title>
        <authorList>
            <person name="St John J.A."/>
            <person name="Braun E.L."/>
            <person name="Isberg S.R."/>
            <person name="Miles L.G."/>
            <person name="Chong A.Y."/>
            <person name="Gongora J."/>
            <person name="Dalzell P."/>
            <person name="Moran C."/>
            <person name="Bed'hom B."/>
            <person name="Abzhanov A."/>
            <person name="Burgess S.C."/>
            <person name="Cooksey A.M."/>
            <person name="Castoe T.A."/>
            <person name="Crawford N.G."/>
            <person name="Densmore L.D."/>
            <person name="Drew J.C."/>
            <person name="Edwards S.V."/>
            <person name="Faircloth B.C."/>
            <person name="Fujita M.K."/>
            <person name="Greenwold M.J."/>
            <person name="Hoffmann F.G."/>
            <person name="Howard J.M."/>
            <person name="Iguchi T."/>
            <person name="Janes D.E."/>
            <person name="Khan S.Y."/>
            <person name="Kohno S."/>
            <person name="de Koning A.J."/>
            <person name="Lance S.L."/>
            <person name="McCarthy F.M."/>
            <person name="McCormack J.E."/>
            <person name="Merchant M.E."/>
            <person name="Peterson D.G."/>
            <person name="Pollock D.D."/>
            <person name="Pourmand N."/>
            <person name="Raney B.J."/>
            <person name="Roessler K.A."/>
            <person name="Sanford J.R."/>
            <person name="Sawyer R.H."/>
            <person name="Schmidt C.J."/>
            <person name="Triplett E.W."/>
            <person name="Tuberville T.D."/>
            <person name="Venegas-Anaya M."/>
            <person name="Howard J.T."/>
            <person name="Jarvis E.D."/>
            <person name="Guillette L.J.Jr."/>
            <person name="Glenn T.C."/>
            <person name="Green R.E."/>
            <person name="Ray D.A."/>
        </authorList>
    </citation>
    <scope>NUCLEOTIDE SEQUENCE [LARGE SCALE GENOMIC DNA]</scope>
    <source>
        <strain evidence="2">KSC_2009_1</strain>
    </source>
</reference>
<keyword evidence="3" id="KW-1185">Reference proteome</keyword>
<evidence type="ECO:0000313" key="3">
    <source>
        <dbReference type="Proteomes" id="UP000050525"/>
    </source>
</evidence>
<dbReference type="STRING" id="8496.A0A151NT27"/>
<accession>A0A151NT27</accession>
<sequence>MGRRQNLQQVEDCQTYVSETMLIIPKSRVHEIPTDRQTTRTAEKDAKVERRPSKLKWPMWPTPRGLHRCCFCHSRTSRATRRKRCRNKSIPQVHLEQEDKIKDMEKAREAELEAQEKANHKKELETARLRAVQERAQDLQAEKDPDRAKWHQEAKEREWRQREKAMLNKLKT</sequence>
<organism evidence="2 3">
    <name type="scientific">Alligator mississippiensis</name>
    <name type="common">American alligator</name>
    <dbReference type="NCBI Taxonomy" id="8496"/>
    <lineage>
        <taxon>Eukaryota</taxon>
        <taxon>Metazoa</taxon>
        <taxon>Chordata</taxon>
        <taxon>Craniata</taxon>
        <taxon>Vertebrata</taxon>
        <taxon>Euteleostomi</taxon>
        <taxon>Archelosauria</taxon>
        <taxon>Archosauria</taxon>
        <taxon>Crocodylia</taxon>
        <taxon>Alligatoridae</taxon>
        <taxon>Alligatorinae</taxon>
        <taxon>Alligator</taxon>
    </lineage>
</organism>